<proteinExistence type="inferred from homology"/>
<keyword evidence="4 8" id="KW-0812">Transmembrane</keyword>
<accession>A0A6A6P3Z1</accession>
<feature type="region of interest" description="Disordered" evidence="7">
    <location>
        <begin position="214"/>
        <end position="242"/>
    </location>
</feature>
<dbReference type="PANTHER" id="PTHR31645:SF0">
    <property type="entry name" value="OLIGOPEPTIDE TRANSPORTER YGL114W-RELATED"/>
    <property type="match status" value="1"/>
</dbReference>
<dbReference type="EMBL" id="MU001677">
    <property type="protein sequence ID" value="KAF2458527.1"/>
    <property type="molecule type" value="Genomic_DNA"/>
</dbReference>
<evidence type="ECO:0000256" key="4">
    <source>
        <dbReference type="ARBA" id="ARBA00022692"/>
    </source>
</evidence>
<dbReference type="GO" id="GO:0035673">
    <property type="term" value="F:oligopeptide transmembrane transporter activity"/>
    <property type="evidence" value="ECO:0007669"/>
    <property type="project" value="InterPro"/>
</dbReference>
<feature type="transmembrane region" description="Helical" evidence="8">
    <location>
        <begin position="681"/>
        <end position="706"/>
    </location>
</feature>
<reference evidence="9" key="1">
    <citation type="journal article" date="2020" name="Stud. Mycol.">
        <title>101 Dothideomycetes genomes: a test case for predicting lifestyles and emergence of pathogens.</title>
        <authorList>
            <person name="Haridas S."/>
            <person name="Albert R."/>
            <person name="Binder M."/>
            <person name="Bloem J."/>
            <person name="Labutti K."/>
            <person name="Salamov A."/>
            <person name="Andreopoulos B."/>
            <person name="Baker S."/>
            <person name="Barry K."/>
            <person name="Bills G."/>
            <person name="Bluhm B."/>
            <person name="Cannon C."/>
            <person name="Castanera R."/>
            <person name="Culley D."/>
            <person name="Daum C."/>
            <person name="Ezra D."/>
            <person name="Gonzalez J."/>
            <person name="Henrissat B."/>
            <person name="Kuo A."/>
            <person name="Liang C."/>
            <person name="Lipzen A."/>
            <person name="Lutzoni F."/>
            <person name="Magnuson J."/>
            <person name="Mondo S."/>
            <person name="Nolan M."/>
            <person name="Ohm R."/>
            <person name="Pangilinan J."/>
            <person name="Park H.-J."/>
            <person name="Ramirez L."/>
            <person name="Alfaro M."/>
            <person name="Sun H."/>
            <person name="Tritt A."/>
            <person name="Yoshinaga Y."/>
            <person name="Zwiers L.-H."/>
            <person name="Turgeon B."/>
            <person name="Goodwin S."/>
            <person name="Spatafora J."/>
            <person name="Crous P."/>
            <person name="Grigoriev I."/>
        </authorList>
    </citation>
    <scope>NUCLEOTIDE SEQUENCE</scope>
    <source>
        <strain evidence="9">ATCC 16933</strain>
    </source>
</reference>
<comment type="subcellular location">
    <subcellularLocation>
        <location evidence="1">Membrane</location>
        <topology evidence="1">Multi-pass membrane protein</topology>
    </subcellularLocation>
</comment>
<feature type="transmembrane region" description="Helical" evidence="8">
    <location>
        <begin position="490"/>
        <end position="511"/>
    </location>
</feature>
<feature type="transmembrane region" description="Helical" evidence="8">
    <location>
        <begin position="331"/>
        <end position="348"/>
    </location>
</feature>
<evidence type="ECO:0000256" key="7">
    <source>
        <dbReference type="SAM" id="MobiDB-lite"/>
    </source>
</evidence>
<dbReference type="AlphaFoldDB" id="A0A6A6P3Z1"/>
<evidence type="ECO:0000313" key="9">
    <source>
        <dbReference type="EMBL" id="KAF2458527.1"/>
    </source>
</evidence>
<gene>
    <name evidence="9" type="ORF">BDY21DRAFT_284074</name>
</gene>
<dbReference type="GO" id="GO:0000329">
    <property type="term" value="C:fungal-type vacuole membrane"/>
    <property type="evidence" value="ECO:0007669"/>
    <property type="project" value="TreeGrafter"/>
</dbReference>
<feature type="transmembrane region" description="Helical" evidence="8">
    <location>
        <begin position="156"/>
        <end position="174"/>
    </location>
</feature>
<dbReference type="NCBIfam" id="TIGR00728">
    <property type="entry name" value="OPT_sfam"/>
    <property type="match status" value="1"/>
</dbReference>
<evidence type="ECO:0000313" key="10">
    <source>
        <dbReference type="Proteomes" id="UP000799766"/>
    </source>
</evidence>
<evidence type="ECO:0000256" key="6">
    <source>
        <dbReference type="ARBA" id="ARBA00023136"/>
    </source>
</evidence>
<dbReference type="InterPro" id="IPR004813">
    <property type="entry name" value="OPT"/>
</dbReference>
<evidence type="ECO:0000256" key="5">
    <source>
        <dbReference type="ARBA" id="ARBA00022989"/>
    </source>
</evidence>
<sequence>MAPDRGISATAGAREQDSTIQEMNDQRESHDVLHEEMPTLRAKRANEPQNFTIRGLLVGLVIGIVICFSNMYFGLQTGWVSSMAMPSALIGFAFFKSVARYINLPFSPVENVFIQSVAGSVGTMPLGCGFVGVVPALEFMLKPSENGPLRIGLGKLIIWAVGICFFGVVFAVPLRREVIIREKLKFPSGTATALMIGVLHGEKGDATLLRENNQDDATESEDGEHENLIRSTSSDSERRRNEYDNDDALAEGLALSRSITFSSEQDWRAKIRLLAYSFVTSAIYTLTSYFIPQLRNVPILGLGLARNWLWTLNPSPAYVGQGIIMGPATTLHMFLGAVVGWGILSPLAKHKGWAPGPVEDWTTGSKGWIVWVSLAIMLADSLVSLGWLVIRPIIFFLRARLPSTAEHLKGLSWRDLLTLNFRSMHKYSAIPSSSEQHGSMPKSRQLVDDSETDAPPSQLISNRIVVVGLIASLGLSIAAVHITFPSLIPVPLTIISLLLALLLSIMGVRALGETDLNPVSGISKLTQLVISLYPLPSSSDGKSNAIIANLVAGALSESGALQAGDLLQDLKTGHLLGASPAAQFWGQIIGSAVGAVVSAVVYKLYTHVYDIPGGLFQVPTGWVWVFTARLVTGQGLPPMVGRWAIGAGVIFAFGTALRVFGNARRAAERGGRWVHFVPGGIAVAVGMYNVPSFTLARTFGGLINWYWRSYKGRDETPIIVLASGLILGEGLFSIVNLLLASLNVPHL</sequence>
<evidence type="ECO:0000256" key="3">
    <source>
        <dbReference type="ARBA" id="ARBA00022448"/>
    </source>
</evidence>
<feature type="transmembrane region" description="Helical" evidence="8">
    <location>
        <begin position="718"/>
        <end position="739"/>
    </location>
</feature>
<organism evidence="9 10">
    <name type="scientific">Lineolata rhizophorae</name>
    <dbReference type="NCBI Taxonomy" id="578093"/>
    <lineage>
        <taxon>Eukaryota</taxon>
        <taxon>Fungi</taxon>
        <taxon>Dikarya</taxon>
        <taxon>Ascomycota</taxon>
        <taxon>Pezizomycotina</taxon>
        <taxon>Dothideomycetes</taxon>
        <taxon>Dothideomycetes incertae sedis</taxon>
        <taxon>Lineolatales</taxon>
        <taxon>Lineolataceae</taxon>
        <taxon>Lineolata</taxon>
    </lineage>
</organism>
<name>A0A6A6P3Z1_9PEZI</name>
<feature type="transmembrane region" description="Helical" evidence="8">
    <location>
        <begin position="111"/>
        <end position="136"/>
    </location>
</feature>
<protein>
    <submittedName>
        <fullName evidence="9">OPT oligopeptide transporter protein-domain-containing protein</fullName>
    </submittedName>
</protein>
<feature type="compositionally biased region" description="Acidic residues" evidence="7">
    <location>
        <begin position="214"/>
        <end position="224"/>
    </location>
</feature>
<keyword evidence="3" id="KW-0813">Transport</keyword>
<dbReference type="PANTHER" id="PTHR31645">
    <property type="entry name" value="OLIGOPEPTIDE TRANSPORTER YGL114W-RELATED"/>
    <property type="match status" value="1"/>
</dbReference>
<dbReference type="Proteomes" id="UP000799766">
    <property type="component" value="Unassembled WGS sequence"/>
</dbReference>
<evidence type="ECO:0000256" key="1">
    <source>
        <dbReference type="ARBA" id="ARBA00004141"/>
    </source>
</evidence>
<feature type="region of interest" description="Disordered" evidence="7">
    <location>
        <begin position="430"/>
        <end position="454"/>
    </location>
</feature>
<dbReference type="Pfam" id="PF03169">
    <property type="entry name" value="OPT"/>
    <property type="match status" value="1"/>
</dbReference>
<keyword evidence="6 8" id="KW-0472">Membrane</keyword>
<feature type="transmembrane region" description="Helical" evidence="8">
    <location>
        <begin position="584"/>
        <end position="605"/>
    </location>
</feature>
<dbReference type="OrthoDB" id="627262at2759"/>
<feature type="transmembrane region" description="Helical" evidence="8">
    <location>
        <begin position="368"/>
        <end position="390"/>
    </location>
</feature>
<feature type="transmembrane region" description="Helical" evidence="8">
    <location>
        <begin position="464"/>
        <end position="484"/>
    </location>
</feature>
<feature type="region of interest" description="Disordered" evidence="7">
    <location>
        <begin position="1"/>
        <end position="27"/>
    </location>
</feature>
<feature type="transmembrane region" description="Helical" evidence="8">
    <location>
        <begin position="643"/>
        <end position="661"/>
    </location>
</feature>
<comment type="similarity">
    <text evidence="2">Belongs to the oligopeptide OPT transporter family.</text>
</comment>
<evidence type="ECO:0000256" key="2">
    <source>
        <dbReference type="ARBA" id="ARBA00008807"/>
    </source>
</evidence>
<feature type="transmembrane region" description="Helical" evidence="8">
    <location>
        <begin position="79"/>
        <end position="99"/>
    </location>
</feature>
<feature type="transmembrane region" description="Helical" evidence="8">
    <location>
        <begin position="51"/>
        <end position="73"/>
    </location>
</feature>
<dbReference type="InterPro" id="IPR045035">
    <property type="entry name" value="YSL-like"/>
</dbReference>
<keyword evidence="10" id="KW-1185">Reference proteome</keyword>
<keyword evidence="5 8" id="KW-1133">Transmembrane helix</keyword>
<evidence type="ECO:0000256" key="8">
    <source>
        <dbReference type="SAM" id="Phobius"/>
    </source>
</evidence>